<accession>A0A1U7CMK1</accession>
<dbReference type="Gene3D" id="1.25.40.10">
    <property type="entry name" value="Tetratricopeptide repeat domain"/>
    <property type="match status" value="2"/>
</dbReference>
<organism evidence="2 3">
    <name type="scientific">Paludisphaera borealis</name>
    <dbReference type="NCBI Taxonomy" id="1387353"/>
    <lineage>
        <taxon>Bacteria</taxon>
        <taxon>Pseudomonadati</taxon>
        <taxon>Planctomycetota</taxon>
        <taxon>Planctomycetia</taxon>
        <taxon>Isosphaerales</taxon>
        <taxon>Isosphaeraceae</taxon>
        <taxon>Paludisphaera</taxon>
    </lineage>
</organism>
<dbReference type="InterPro" id="IPR011990">
    <property type="entry name" value="TPR-like_helical_dom_sf"/>
</dbReference>
<dbReference type="Proteomes" id="UP000186309">
    <property type="component" value="Chromosome"/>
</dbReference>
<dbReference type="OrthoDB" id="266170at2"/>
<reference evidence="3" key="1">
    <citation type="submission" date="2016-12" db="EMBL/GenBank/DDBJ databases">
        <title>Comparative genomics of four Isosphaeraceae planctomycetes: a common pool of plasmids and glycoside hydrolase genes.</title>
        <authorList>
            <person name="Ivanova A."/>
        </authorList>
    </citation>
    <scope>NUCLEOTIDE SEQUENCE [LARGE SCALE GENOMIC DNA]</scope>
    <source>
        <strain evidence="3">PX4</strain>
    </source>
</reference>
<keyword evidence="2" id="KW-0378">Hydrolase</keyword>
<keyword evidence="3" id="KW-1185">Reference proteome</keyword>
<evidence type="ECO:0000313" key="2">
    <source>
        <dbReference type="EMBL" id="APW60139.1"/>
    </source>
</evidence>
<dbReference type="AlphaFoldDB" id="A0A1U7CMK1"/>
<keyword evidence="2" id="KW-0645">Protease</keyword>
<feature type="compositionally biased region" description="Polar residues" evidence="1">
    <location>
        <begin position="423"/>
        <end position="437"/>
    </location>
</feature>
<sequence length="457" mass="50620">MTRRRLLRARAAAVAMESSIHMMKSRNRQWMFLGALAVLLAVGLLSSRRPLADALYDRARAEYQAGHQESARRYVGVLSVLRRPTPFDRLLRGMLAASDQRLDEAFAELAAIPDGHPLAPPARIVAGQAELRRGRIRDAETYFLDAVRLAPYALQARRELAYIYNIQHRQTEMDDQLEAFGELQTLNFAYVLLWSKTRTVGWSPKADMPTLRKYVDADKDDRWSRLALAEGLRRQDDLDGAQALMDELEESDPEGLAMRATLALDRGDFPTAESLIASGSRDNPALARLRGQLALRKRDADAAVEAYRIAYDADPLDRSSVFGLGTALHMKGDETAAAPYLAAARKQDALFAIVAYAATEKGEKDPEVPRKLGLACAEAGRIPEARAWLKLAIKNDPLDRSTQQSLYQLDKEHPPQFAGLSRTLPSNSPDGLVQQGSLAGVPRQRKNGSTEPVVSPR</sequence>
<feature type="compositionally biased region" description="Polar residues" evidence="1">
    <location>
        <begin position="447"/>
        <end position="457"/>
    </location>
</feature>
<evidence type="ECO:0000313" key="3">
    <source>
        <dbReference type="Proteomes" id="UP000186309"/>
    </source>
</evidence>
<proteinExistence type="predicted"/>
<gene>
    <name evidence="2" type="primary">bepA_6</name>
    <name evidence="2" type="ORF">BSF38_01603</name>
</gene>
<feature type="region of interest" description="Disordered" evidence="1">
    <location>
        <begin position="412"/>
        <end position="457"/>
    </location>
</feature>
<protein>
    <submittedName>
        <fullName evidence="2">Beta-barrel assembly-enhancing protease</fullName>
        <ecNumber evidence="2">3.4.-.-</ecNumber>
    </submittedName>
</protein>
<dbReference type="GO" id="GO:0008233">
    <property type="term" value="F:peptidase activity"/>
    <property type="evidence" value="ECO:0007669"/>
    <property type="project" value="UniProtKB-KW"/>
</dbReference>
<dbReference type="KEGG" id="pbor:BSF38_01603"/>
<dbReference type="SUPFAM" id="SSF48452">
    <property type="entry name" value="TPR-like"/>
    <property type="match status" value="2"/>
</dbReference>
<dbReference type="EMBL" id="CP019082">
    <property type="protein sequence ID" value="APW60139.1"/>
    <property type="molecule type" value="Genomic_DNA"/>
</dbReference>
<name>A0A1U7CMK1_9BACT</name>
<dbReference type="EC" id="3.4.-.-" evidence="2"/>
<dbReference type="GO" id="GO:0006508">
    <property type="term" value="P:proteolysis"/>
    <property type="evidence" value="ECO:0007669"/>
    <property type="project" value="UniProtKB-KW"/>
</dbReference>
<dbReference type="Pfam" id="PF13432">
    <property type="entry name" value="TPR_16"/>
    <property type="match status" value="3"/>
</dbReference>
<dbReference type="STRING" id="1387353.BSF38_01603"/>
<evidence type="ECO:0000256" key="1">
    <source>
        <dbReference type="SAM" id="MobiDB-lite"/>
    </source>
</evidence>